<proteinExistence type="predicted"/>
<feature type="transmembrane region" description="Helical" evidence="1">
    <location>
        <begin position="21"/>
        <end position="39"/>
    </location>
</feature>
<evidence type="ECO:0008006" key="4">
    <source>
        <dbReference type="Google" id="ProtNLM"/>
    </source>
</evidence>
<sequence>MPLVLSVCQLAIRKLKNDTRILLPMPLLILVTIGYSIYFEWYMPQYDDRYTADWLDVLMYFIGMFFFYVVEKYKKI</sequence>
<comment type="caution">
    <text evidence="2">The sequence shown here is derived from an EMBL/GenBank/DDBJ whole genome shotgun (WGS) entry which is preliminary data.</text>
</comment>
<feature type="transmembrane region" description="Helical" evidence="1">
    <location>
        <begin position="51"/>
        <end position="70"/>
    </location>
</feature>
<evidence type="ECO:0000313" key="3">
    <source>
        <dbReference type="Proteomes" id="UP001501758"/>
    </source>
</evidence>
<gene>
    <name evidence="2" type="ORF">GCM10009430_24290</name>
</gene>
<accession>A0ABP3U0U6</accession>
<keyword evidence="1" id="KW-0812">Transmembrane</keyword>
<organism evidence="2 3">
    <name type="scientific">Aquimarina litoralis</name>
    <dbReference type="NCBI Taxonomy" id="584605"/>
    <lineage>
        <taxon>Bacteria</taxon>
        <taxon>Pseudomonadati</taxon>
        <taxon>Bacteroidota</taxon>
        <taxon>Flavobacteriia</taxon>
        <taxon>Flavobacteriales</taxon>
        <taxon>Flavobacteriaceae</taxon>
        <taxon>Aquimarina</taxon>
    </lineage>
</organism>
<keyword evidence="1" id="KW-1133">Transmembrane helix</keyword>
<name>A0ABP3U0U6_9FLAO</name>
<keyword evidence="3" id="KW-1185">Reference proteome</keyword>
<evidence type="ECO:0000256" key="1">
    <source>
        <dbReference type="SAM" id="Phobius"/>
    </source>
</evidence>
<reference evidence="3" key="1">
    <citation type="journal article" date="2019" name="Int. J. Syst. Evol. Microbiol.">
        <title>The Global Catalogue of Microorganisms (GCM) 10K type strain sequencing project: providing services to taxonomists for standard genome sequencing and annotation.</title>
        <authorList>
            <consortium name="The Broad Institute Genomics Platform"/>
            <consortium name="The Broad Institute Genome Sequencing Center for Infectious Disease"/>
            <person name="Wu L."/>
            <person name="Ma J."/>
        </authorList>
    </citation>
    <scope>NUCLEOTIDE SEQUENCE [LARGE SCALE GENOMIC DNA]</scope>
    <source>
        <strain evidence="3">JCM 15974</strain>
    </source>
</reference>
<dbReference type="Proteomes" id="UP001501758">
    <property type="component" value="Unassembled WGS sequence"/>
</dbReference>
<dbReference type="EMBL" id="BAAAGE010000002">
    <property type="protein sequence ID" value="GAA0722163.1"/>
    <property type="molecule type" value="Genomic_DNA"/>
</dbReference>
<protein>
    <recommendedName>
        <fullName evidence="4">Magnesium citrate secondary transporter</fullName>
    </recommendedName>
</protein>
<evidence type="ECO:0000313" key="2">
    <source>
        <dbReference type="EMBL" id="GAA0722163.1"/>
    </source>
</evidence>
<keyword evidence="1" id="KW-0472">Membrane</keyword>